<dbReference type="OrthoDB" id="9772456at2"/>
<dbReference type="GO" id="GO:0046854">
    <property type="term" value="P:phosphatidylinositol phosphate biosynthetic process"/>
    <property type="evidence" value="ECO:0007669"/>
    <property type="project" value="InterPro"/>
</dbReference>
<feature type="binding site" evidence="10">
    <location>
        <position position="271"/>
    </location>
    <ligand>
        <name>Mg(2+)</name>
        <dbReference type="ChEBI" id="CHEBI:18420"/>
        <label>1</label>
        <note>catalytic</note>
    </ligand>
</feature>
<dbReference type="GO" id="GO:0046872">
    <property type="term" value="F:metal ion binding"/>
    <property type="evidence" value="ECO:0007669"/>
    <property type="project" value="UniProtKB-KW"/>
</dbReference>
<dbReference type="EC" id="3.1.3.25" evidence="11"/>
<dbReference type="InterPro" id="IPR020550">
    <property type="entry name" value="Inositol_monophosphatase_CS"/>
</dbReference>
<dbReference type="Pfam" id="PF00459">
    <property type="entry name" value="Inositol_P"/>
    <property type="match status" value="1"/>
</dbReference>
<sequence>MTPIARTSFGARPPRGPFRCERSAFDLTSSGLCNLCLVAPSRSARNESEDFVSSAERADDAAITEVAIRAAREAGAIALRGFRAPELRVELKSGIHDPVTAFDGACERRIREVILAAFPGSRIVGEEEGEGGGSGPLSWYVDPIDGTANFARGIAMWAVSIGVERDGELVSGVVYDPVSDHLFWADERGAFLGEEPLRSRGFAEPGRATVAMNFPLARDLVHFPELALRQFAEATREFAQLRGLGSSCIALCWVAAGWIDATVSFETHPWDVAAASLIVRRAGGTFLGYRDGEPVPARIAHLAPHYYAEVAGAGFASLREIMRTQSVRPAS</sequence>
<comment type="catalytic activity">
    <reaction evidence="1 11">
        <text>a myo-inositol phosphate + H2O = myo-inositol + phosphate</text>
        <dbReference type="Rhea" id="RHEA:24056"/>
        <dbReference type="ChEBI" id="CHEBI:15377"/>
        <dbReference type="ChEBI" id="CHEBI:17268"/>
        <dbReference type="ChEBI" id="CHEBI:43474"/>
        <dbReference type="ChEBI" id="CHEBI:84139"/>
        <dbReference type="EC" id="3.1.3.25"/>
    </reaction>
</comment>
<comment type="pathway">
    <text evidence="3">Amino-acid biosynthesis; L-histidine biosynthesis; L-histidine from 5-phospho-alpha-D-ribose 1-diphosphate: step 8/9.</text>
</comment>
<keyword evidence="13" id="KW-1185">Reference proteome</keyword>
<proteinExistence type="inferred from homology"/>
<feature type="binding site" evidence="10">
    <location>
        <position position="145"/>
    </location>
    <ligand>
        <name>Mg(2+)</name>
        <dbReference type="ChEBI" id="CHEBI:18420"/>
        <label>1</label>
        <note>catalytic</note>
    </ligand>
</feature>
<comment type="caution">
    <text evidence="12">The sequence shown here is derived from an EMBL/GenBank/DDBJ whole genome shotgun (WGS) entry which is preliminary data.</text>
</comment>
<dbReference type="SUPFAM" id="SSF56655">
    <property type="entry name" value="Carbohydrate phosphatase"/>
    <property type="match status" value="1"/>
</dbReference>
<protein>
    <recommendedName>
        <fullName evidence="11">Inositol-1-monophosphatase</fullName>
        <ecNumber evidence="11">3.1.3.25</ecNumber>
    </recommendedName>
</protein>
<evidence type="ECO:0000256" key="5">
    <source>
        <dbReference type="ARBA" id="ARBA00022723"/>
    </source>
</evidence>
<dbReference type="GO" id="GO:0007165">
    <property type="term" value="P:signal transduction"/>
    <property type="evidence" value="ECO:0007669"/>
    <property type="project" value="TreeGrafter"/>
</dbReference>
<evidence type="ECO:0000256" key="2">
    <source>
        <dbReference type="ARBA" id="ARBA00001946"/>
    </source>
</evidence>
<dbReference type="PANTHER" id="PTHR20854">
    <property type="entry name" value="INOSITOL MONOPHOSPHATASE"/>
    <property type="match status" value="1"/>
</dbReference>
<dbReference type="GO" id="GO:0008934">
    <property type="term" value="F:inositol monophosphate 1-phosphatase activity"/>
    <property type="evidence" value="ECO:0007669"/>
    <property type="project" value="InterPro"/>
</dbReference>
<feature type="binding site" evidence="10">
    <location>
        <position position="142"/>
    </location>
    <ligand>
        <name>Mg(2+)</name>
        <dbReference type="ChEBI" id="CHEBI:18420"/>
        <label>1</label>
        <note>catalytic</note>
    </ligand>
</feature>
<dbReference type="PROSITE" id="PS00630">
    <property type="entry name" value="IMP_2"/>
    <property type="match status" value="1"/>
</dbReference>
<evidence type="ECO:0000256" key="1">
    <source>
        <dbReference type="ARBA" id="ARBA00001033"/>
    </source>
</evidence>
<evidence type="ECO:0000313" key="12">
    <source>
        <dbReference type="EMBL" id="PRI11127.1"/>
    </source>
</evidence>
<evidence type="ECO:0000256" key="3">
    <source>
        <dbReference type="ARBA" id="ARBA00004970"/>
    </source>
</evidence>
<dbReference type="EMBL" id="MWZD01000017">
    <property type="protein sequence ID" value="PRI11127.1"/>
    <property type="molecule type" value="Genomic_DNA"/>
</dbReference>
<comment type="cofactor">
    <cofactor evidence="2 10 11">
        <name>Mg(2+)</name>
        <dbReference type="ChEBI" id="CHEBI:18420"/>
    </cofactor>
</comment>
<gene>
    <name evidence="12" type="ORF">B4915_09735</name>
</gene>
<dbReference type="GO" id="GO:0006020">
    <property type="term" value="P:inositol metabolic process"/>
    <property type="evidence" value="ECO:0007669"/>
    <property type="project" value="TreeGrafter"/>
</dbReference>
<keyword evidence="5 10" id="KW-0479">Metal-binding</keyword>
<evidence type="ECO:0000256" key="7">
    <source>
        <dbReference type="ARBA" id="ARBA00022842"/>
    </source>
</evidence>
<keyword evidence="7 10" id="KW-0460">Magnesium</keyword>
<dbReference type="Gene3D" id="3.30.540.10">
    <property type="entry name" value="Fructose-1,6-Bisphosphatase, subunit A, domain 1"/>
    <property type="match status" value="1"/>
</dbReference>
<dbReference type="InterPro" id="IPR000760">
    <property type="entry name" value="Inositol_monophosphatase-like"/>
</dbReference>
<evidence type="ECO:0000256" key="11">
    <source>
        <dbReference type="RuleBase" id="RU364068"/>
    </source>
</evidence>
<feature type="binding site" evidence="10">
    <location>
        <position position="144"/>
    </location>
    <ligand>
        <name>Mg(2+)</name>
        <dbReference type="ChEBI" id="CHEBI:18420"/>
        <label>1</label>
        <note>catalytic</note>
    </ligand>
</feature>
<dbReference type="InterPro" id="IPR033942">
    <property type="entry name" value="IMPase"/>
</dbReference>
<dbReference type="InterPro" id="IPR020583">
    <property type="entry name" value="Inositol_monoP_metal-BS"/>
</dbReference>
<evidence type="ECO:0000256" key="9">
    <source>
        <dbReference type="ARBA" id="ARBA00053547"/>
    </source>
</evidence>
<evidence type="ECO:0000256" key="6">
    <source>
        <dbReference type="ARBA" id="ARBA00022801"/>
    </source>
</evidence>
<comment type="function">
    <text evidence="9">Catalyzes the dephosphorylation of histidinol-phosphate to histidinol, the direct precursor of histidine.</text>
</comment>
<dbReference type="FunFam" id="3.30.540.10:FF:000003">
    <property type="entry name" value="Inositol-1-monophosphatase"/>
    <property type="match status" value="1"/>
</dbReference>
<dbReference type="GO" id="GO:0004401">
    <property type="term" value="F:histidinol-phosphatase activity"/>
    <property type="evidence" value="ECO:0007669"/>
    <property type="project" value="UniProtKB-EC"/>
</dbReference>
<dbReference type="PRINTS" id="PR00377">
    <property type="entry name" value="IMPHPHTASES"/>
</dbReference>
<reference evidence="12 13" key="1">
    <citation type="journal article" date="2017" name="New Microbes New Infect">
        <title>Genome sequence of 'Leucobacter massiliensis' sp. nov. isolated from human pharynx after travel to the 2014 Hajj.</title>
        <authorList>
            <person name="Leangapichart T."/>
            <person name="Gautret P."/>
            <person name="Nguyen T.T."/>
            <person name="Armstrong N."/>
            <person name="Rolain J.M."/>
        </authorList>
    </citation>
    <scope>NUCLEOTIDE SEQUENCE [LARGE SCALE GENOMIC DNA]</scope>
    <source>
        <strain evidence="12 13">122RC15</strain>
    </source>
</reference>
<dbReference type="Gene3D" id="3.40.190.80">
    <property type="match status" value="1"/>
</dbReference>
<evidence type="ECO:0000256" key="4">
    <source>
        <dbReference type="ARBA" id="ARBA00009759"/>
    </source>
</evidence>
<feature type="binding site" evidence="10">
    <location>
        <position position="126"/>
    </location>
    <ligand>
        <name>Mg(2+)</name>
        <dbReference type="ChEBI" id="CHEBI:18420"/>
        <label>1</label>
        <note>catalytic</note>
    </ligand>
</feature>
<dbReference type="Proteomes" id="UP000238650">
    <property type="component" value="Unassembled WGS sequence"/>
</dbReference>
<accession>A0A2S9QNF8</accession>
<name>A0A2S9QNF8_9MICO</name>
<evidence type="ECO:0000256" key="8">
    <source>
        <dbReference type="ARBA" id="ARBA00049158"/>
    </source>
</evidence>
<dbReference type="CDD" id="cd01639">
    <property type="entry name" value="IMPase"/>
    <property type="match status" value="1"/>
</dbReference>
<comment type="similarity">
    <text evidence="4 11">Belongs to the inositol monophosphatase superfamily.</text>
</comment>
<dbReference type="AlphaFoldDB" id="A0A2S9QNF8"/>
<evidence type="ECO:0000256" key="10">
    <source>
        <dbReference type="PIRSR" id="PIRSR600760-2"/>
    </source>
</evidence>
<keyword evidence="6 11" id="KW-0378">Hydrolase</keyword>
<dbReference type="PANTHER" id="PTHR20854:SF4">
    <property type="entry name" value="INOSITOL-1-MONOPHOSPHATASE-RELATED"/>
    <property type="match status" value="1"/>
</dbReference>
<comment type="catalytic activity">
    <reaction evidence="8">
        <text>L-histidinol phosphate + H2O = L-histidinol + phosphate</text>
        <dbReference type="Rhea" id="RHEA:14465"/>
        <dbReference type="ChEBI" id="CHEBI:15377"/>
        <dbReference type="ChEBI" id="CHEBI:43474"/>
        <dbReference type="ChEBI" id="CHEBI:57699"/>
        <dbReference type="ChEBI" id="CHEBI:57980"/>
        <dbReference type="EC" id="3.1.3.15"/>
    </reaction>
</comment>
<evidence type="ECO:0000313" key="13">
    <source>
        <dbReference type="Proteomes" id="UP000238650"/>
    </source>
</evidence>
<dbReference type="PROSITE" id="PS00629">
    <property type="entry name" value="IMP_1"/>
    <property type="match status" value="1"/>
</dbReference>
<organism evidence="12 13">
    <name type="scientific">Leucobacter massiliensis</name>
    <dbReference type="NCBI Taxonomy" id="1686285"/>
    <lineage>
        <taxon>Bacteria</taxon>
        <taxon>Bacillati</taxon>
        <taxon>Actinomycetota</taxon>
        <taxon>Actinomycetes</taxon>
        <taxon>Micrococcales</taxon>
        <taxon>Microbacteriaceae</taxon>
        <taxon>Leucobacter</taxon>
    </lineage>
</organism>